<feature type="compositionally biased region" description="Basic and acidic residues" evidence="11">
    <location>
        <begin position="544"/>
        <end position="588"/>
    </location>
</feature>
<evidence type="ECO:0000259" key="13">
    <source>
        <dbReference type="Pfam" id="PF00306"/>
    </source>
</evidence>
<evidence type="ECO:0000256" key="10">
    <source>
        <dbReference type="ARBA" id="ARBA00023310"/>
    </source>
</evidence>
<keyword evidence="6" id="KW-0067">ATP-binding</keyword>
<dbReference type="InterPro" id="IPR020003">
    <property type="entry name" value="ATPase_a/bsu_AS"/>
</dbReference>
<evidence type="ECO:0000256" key="5">
    <source>
        <dbReference type="ARBA" id="ARBA00022781"/>
    </source>
</evidence>
<dbReference type="HOGENOM" id="CLU_010091_2_1_2"/>
<dbReference type="Pfam" id="PF00306">
    <property type="entry name" value="ATP-synt_ab_C"/>
    <property type="match status" value="1"/>
</dbReference>
<reference evidence="15 16" key="1">
    <citation type="submission" date="2014-07" db="EMBL/GenBank/DDBJ databases">
        <title>Methanogenic archaea and the global carbon cycle.</title>
        <authorList>
            <person name="Henriksen J.R."/>
            <person name="Luke J."/>
            <person name="Reinhart S."/>
            <person name="Benedict M.N."/>
            <person name="Youngblut N.D."/>
            <person name="Metcalf M.E."/>
            <person name="Whitaker R.J."/>
            <person name="Metcalf W.W."/>
        </authorList>
    </citation>
    <scope>NUCLEOTIDE SEQUENCE [LARGE SCALE GENOMIC DNA]</scope>
    <source>
        <strain evidence="15 16">227</strain>
    </source>
</reference>
<dbReference type="SUPFAM" id="SSF47917">
    <property type="entry name" value="C-terminal domain of alpha and beta subunits of F1 ATP synthase"/>
    <property type="match status" value="1"/>
</dbReference>
<organism evidence="15 16">
    <name type="scientific">Methanosarcina barkeri 227</name>
    <dbReference type="NCBI Taxonomy" id="1434106"/>
    <lineage>
        <taxon>Archaea</taxon>
        <taxon>Methanobacteriati</taxon>
        <taxon>Methanobacteriota</taxon>
        <taxon>Stenosarchaea group</taxon>
        <taxon>Methanomicrobia</taxon>
        <taxon>Methanosarcinales</taxon>
        <taxon>Methanosarcinaceae</taxon>
        <taxon>Methanosarcina</taxon>
    </lineage>
</organism>
<dbReference type="GO" id="GO:0046933">
    <property type="term" value="F:proton-transporting ATP synthase activity, rotational mechanism"/>
    <property type="evidence" value="ECO:0007669"/>
    <property type="project" value="InterPro"/>
</dbReference>
<keyword evidence="3" id="KW-0813">Transport</keyword>
<evidence type="ECO:0000313" key="15">
    <source>
        <dbReference type="EMBL" id="AKB56798.1"/>
    </source>
</evidence>
<dbReference type="NCBIfam" id="NF009884">
    <property type="entry name" value="PRK13343.1"/>
    <property type="match status" value="1"/>
</dbReference>
<evidence type="ECO:0000256" key="8">
    <source>
        <dbReference type="ARBA" id="ARBA00023136"/>
    </source>
</evidence>
<evidence type="ECO:0000256" key="6">
    <source>
        <dbReference type="ARBA" id="ARBA00022840"/>
    </source>
</evidence>
<dbReference type="InterPro" id="IPR000194">
    <property type="entry name" value="ATPase_F1/V1/A1_a/bsu_nucl-bd"/>
</dbReference>
<dbReference type="GO" id="GO:0005524">
    <property type="term" value="F:ATP binding"/>
    <property type="evidence" value="ECO:0007669"/>
    <property type="project" value="UniProtKB-KW"/>
</dbReference>
<dbReference type="HAMAP" id="MF_01346">
    <property type="entry name" value="ATP_synth_alpha_bact"/>
    <property type="match status" value="1"/>
</dbReference>
<comment type="subcellular location">
    <subcellularLocation>
        <location evidence="1">Membrane</location>
    </subcellularLocation>
</comment>
<feature type="domain" description="ATPase F1/V1/A1 complex alpha/beta subunit N-terminal" evidence="14">
    <location>
        <begin position="47"/>
        <end position="111"/>
    </location>
</feature>
<feature type="domain" description="ATP synthase alpha subunit C-terminal" evidence="13">
    <location>
        <begin position="391"/>
        <end position="515"/>
    </location>
</feature>
<dbReference type="CDD" id="cd18113">
    <property type="entry name" value="ATP-synt_F1_alpha_C"/>
    <property type="match status" value="1"/>
</dbReference>
<evidence type="ECO:0000256" key="9">
    <source>
        <dbReference type="ARBA" id="ARBA00023196"/>
    </source>
</evidence>
<evidence type="ECO:0000256" key="1">
    <source>
        <dbReference type="ARBA" id="ARBA00004370"/>
    </source>
</evidence>
<gene>
    <name evidence="15" type="ORF">MSBR2_0282</name>
</gene>
<evidence type="ECO:0000259" key="12">
    <source>
        <dbReference type="Pfam" id="PF00006"/>
    </source>
</evidence>
<dbReference type="InterPro" id="IPR038376">
    <property type="entry name" value="ATP_synth_asu_C_sf"/>
</dbReference>
<dbReference type="InterPro" id="IPR017710">
    <property type="entry name" value="Alt_ATP_synth_F1_asu"/>
</dbReference>
<sequence>MRLIPNQSPHKEPVNMETKSLKDVFDKVFTEIHQARESVTPTLTPKEVGRILTVSTGIANVSGLPTVGFDELIKFPGDLFGIAFNVDEKEIGTVLLGEYSHLHAGDQVERTRRVMDVAVGEELLGRVIDPLGRPLDNKGPIVSSKRLPIERPSPAIMDRAPVTVPLQTGVKVIDALIPIGRGQRELILGDRQTGKTAIAIDTILNQRNFNVLCVYCAIGQRASAVARAVANLRERGAMDYTIVVVTEGNDPSGLIYITPYAATSIAEYFMESGRDVLIVYDDLTNHARAYRELSLLLRRPPGREAYPGDIFYIHSRLLERSTHLLKEFGGGSLTALPIIETEAQNISAYIPTNLISITDGQIYLSPSLFELGVLPAVDVGKSVSRVGGKAQLAAYREVAGDLKLAYSQFEELETFTRFGAKLDENTRRLIEHGRRIRALLKQPHNSPVPVPDQIVILVALNAKLFDNVPLDKMVEAENSLRKALPDIPEDVRERFKGDKELSDKDRETILNIARKALEPYQPKPESESKPEAKTEDNAESETQTEDKSESEAKTEEKVAKSETQTKGKPETETKTEEKPEFGTRTEEK</sequence>
<name>A0A0E3R0I0_METBA</name>
<dbReference type="PANTHER" id="PTHR48082">
    <property type="entry name" value="ATP SYNTHASE SUBUNIT ALPHA, MITOCHONDRIAL"/>
    <property type="match status" value="1"/>
</dbReference>
<proteinExistence type="inferred from homology"/>
<dbReference type="InterPro" id="IPR004100">
    <property type="entry name" value="ATPase_F1/V1/A1_a/bsu_N"/>
</dbReference>
<dbReference type="InterPro" id="IPR023366">
    <property type="entry name" value="ATP_synth_asu-like_sf"/>
</dbReference>
<dbReference type="PATRIC" id="fig|1434106.5.peg.330"/>
<dbReference type="EMBL" id="CP009530">
    <property type="protein sequence ID" value="AKB56798.1"/>
    <property type="molecule type" value="Genomic_DNA"/>
</dbReference>
<evidence type="ECO:0000256" key="3">
    <source>
        <dbReference type="ARBA" id="ARBA00022448"/>
    </source>
</evidence>
<dbReference type="AlphaFoldDB" id="A0A0E3R0I0"/>
<dbReference type="FunFam" id="3.40.50.300:FF:000002">
    <property type="entry name" value="ATP synthase subunit alpha"/>
    <property type="match status" value="1"/>
</dbReference>
<dbReference type="NCBIfam" id="TIGR03324">
    <property type="entry name" value="alt_F1F0_F1_al"/>
    <property type="match status" value="1"/>
</dbReference>
<evidence type="ECO:0000256" key="2">
    <source>
        <dbReference type="ARBA" id="ARBA00008936"/>
    </source>
</evidence>
<dbReference type="InterPro" id="IPR005294">
    <property type="entry name" value="ATP_synth_F1_asu"/>
</dbReference>
<evidence type="ECO:0000313" key="16">
    <source>
        <dbReference type="Proteomes" id="UP000033079"/>
    </source>
</evidence>
<keyword evidence="9" id="KW-0139">CF(1)</keyword>
<dbReference type="Gene3D" id="2.40.30.20">
    <property type="match status" value="1"/>
</dbReference>
<dbReference type="InterPro" id="IPR036121">
    <property type="entry name" value="ATPase_F1/V1/A1_a/bsu_N_sf"/>
</dbReference>
<dbReference type="Pfam" id="PF00006">
    <property type="entry name" value="ATP-synt_ab"/>
    <property type="match status" value="1"/>
</dbReference>
<feature type="domain" description="ATPase F1/V1/A1 complex alpha/beta subunit nucleotide-binding" evidence="12">
    <location>
        <begin position="169"/>
        <end position="384"/>
    </location>
</feature>
<keyword evidence="10" id="KW-0066">ATP synthesis</keyword>
<dbReference type="Gene3D" id="3.40.50.300">
    <property type="entry name" value="P-loop containing nucleotide triphosphate hydrolases"/>
    <property type="match status" value="1"/>
</dbReference>
<dbReference type="SUPFAM" id="SSF52540">
    <property type="entry name" value="P-loop containing nucleoside triphosphate hydrolases"/>
    <property type="match status" value="1"/>
</dbReference>
<dbReference type="GO" id="GO:0043531">
    <property type="term" value="F:ADP binding"/>
    <property type="evidence" value="ECO:0007669"/>
    <property type="project" value="TreeGrafter"/>
</dbReference>
<keyword evidence="4" id="KW-0547">Nucleotide-binding</keyword>
<feature type="region of interest" description="Disordered" evidence="11">
    <location>
        <begin position="513"/>
        <end position="588"/>
    </location>
</feature>
<dbReference type="PANTHER" id="PTHR48082:SF2">
    <property type="entry name" value="ATP SYNTHASE SUBUNIT ALPHA, MITOCHONDRIAL"/>
    <property type="match status" value="1"/>
</dbReference>
<comment type="similarity">
    <text evidence="2">Belongs to the ATPase alpha/beta chains family.</text>
</comment>
<dbReference type="NCBIfam" id="TIGR00962">
    <property type="entry name" value="atpA"/>
    <property type="match status" value="1"/>
</dbReference>
<dbReference type="InterPro" id="IPR033732">
    <property type="entry name" value="ATP_synth_F1_a_nt-bd_dom"/>
</dbReference>
<dbReference type="CDD" id="cd01132">
    <property type="entry name" value="F1-ATPase_alpha_CD"/>
    <property type="match status" value="1"/>
</dbReference>
<dbReference type="InterPro" id="IPR000793">
    <property type="entry name" value="ATP_synth_asu_C"/>
</dbReference>
<accession>A0A0E3R0I0</accession>
<keyword evidence="5" id="KW-0375">Hydrogen ion transport</keyword>
<evidence type="ECO:0000259" key="14">
    <source>
        <dbReference type="Pfam" id="PF02874"/>
    </source>
</evidence>
<keyword evidence="8" id="KW-0472">Membrane</keyword>
<dbReference type="KEGG" id="mbar:MSBR2_0282"/>
<dbReference type="Pfam" id="PF02874">
    <property type="entry name" value="ATP-synt_ab_N"/>
    <property type="match status" value="1"/>
</dbReference>
<keyword evidence="7" id="KW-0406">Ion transport</keyword>
<dbReference type="InterPro" id="IPR027417">
    <property type="entry name" value="P-loop_NTPase"/>
</dbReference>
<feature type="compositionally biased region" description="Basic and acidic residues" evidence="11">
    <location>
        <begin position="524"/>
        <end position="536"/>
    </location>
</feature>
<dbReference type="FunFam" id="1.20.150.20:FF:000004">
    <property type="entry name" value="ATP synthase subunit alpha, mitochondrial"/>
    <property type="match status" value="1"/>
</dbReference>
<dbReference type="GO" id="GO:0045259">
    <property type="term" value="C:proton-transporting ATP synthase complex"/>
    <property type="evidence" value="ECO:0007669"/>
    <property type="project" value="UniProtKB-KW"/>
</dbReference>
<dbReference type="CDD" id="cd18116">
    <property type="entry name" value="ATP-synt_F1_alpha_N"/>
    <property type="match status" value="1"/>
</dbReference>
<dbReference type="SUPFAM" id="SSF50615">
    <property type="entry name" value="N-terminal domain of alpha and beta subunits of F1 ATP synthase"/>
    <property type="match status" value="1"/>
</dbReference>
<evidence type="ECO:0000256" key="4">
    <source>
        <dbReference type="ARBA" id="ARBA00022741"/>
    </source>
</evidence>
<dbReference type="Proteomes" id="UP000033079">
    <property type="component" value="Chromosome"/>
</dbReference>
<protein>
    <submittedName>
        <fullName evidence="15">Sodium-transporting ATPase subunit A</fullName>
    </submittedName>
</protein>
<dbReference type="Gene3D" id="1.20.150.20">
    <property type="entry name" value="ATP synthase alpha/beta chain, C-terminal domain"/>
    <property type="match status" value="1"/>
</dbReference>
<dbReference type="PROSITE" id="PS00152">
    <property type="entry name" value="ATPASE_ALPHA_BETA"/>
    <property type="match status" value="1"/>
</dbReference>
<evidence type="ECO:0000256" key="11">
    <source>
        <dbReference type="SAM" id="MobiDB-lite"/>
    </source>
</evidence>
<evidence type="ECO:0000256" key="7">
    <source>
        <dbReference type="ARBA" id="ARBA00023065"/>
    </source>
</evidence>